<feature type="compositionally biased region" description="Basic and acidic residues" evidence="1">
    <location>
        <begin position="33"/>
        <end position="59"/>
    </location>
</feature>
<evidence type="ECO:0000313" key="3">
    <source>
        <dbReference type="Proteomes" id="UP001604277"/>
    </source>
</evidence>
<organism evidence="2 3">
    <name type="scientific">Forsythia ovata</name>
    <dbReference type="NCBI Taxonomy" id="205694"/>
    <lineage>
        <taxon>Eukaryota</taxon>
        <taxon>Viridiplantae</taxon>
        <taxon>Streptophyta</taxon>
        <taxon>Embryophyta</taxon>
        <taxon>Tracheophyta</taxon>
        <taxon>Spermatophyta</taxon>
        <taxon>Magnoliopsida</taxon>
        <taxon>eudicotyledons</taxon>
        <taxon>Gunneridae</taxon>
        <taxon>Pentapetalae</taxon>
        <taxon>asterids</taxon>
        <taxon>lamiids</taxon>
        <taxon>Lamiales</taxon>
        <taxon>Oleaceae</taxon>
        <taxon>Forsythieae</taxon>
        <taxon>Forsythia</taxon>
    </lineage>
</organism>
<gene>
    <name evidence="2" type="ORF">Fot_37482</name>
</gene>
<comment type="caution">
    <text evidence="2">The sequence shown here is derived from an EMBL/GenBank/DDBJ whole genome shotgun (WGS) entry which is preliminary data.</text>
</comment>
<protein>
    <submittedName>
        <fullName evidence="2">Uncharacterized protein</fullName>
    </submittedName>
</protein>
<accession>A0ABD1RZ55</accession>
<name>A0ABD1RZ55_9LAMI</name>
<evidence type="ECO:0000313" key="2">
    <source>
        <dbReference type="EMBL" id="KAL2493725.1"/>
    </source>
</evidence>
<keyword evidence="3" id="KW-1185">Reference proteome</keyword>
<dbReference type="AlphaFoldDB" id="A0ABD1RZ55"/>
<reference evidence="3" key="1">
    <citation type="submission" date="2024-07" db="EMBL/GenBank/DDBJ databases">
        <title>Two chromosome-level genome assemblies of Korean endemic species Abeliophyllum distichum and Forsythia ovata (Oleaceae).</title>
        <authorList>
            <person name="Jang H."/>
        </authorList>
    </citation>
    <scope>NUCLEOTIDE SEQUENCE [LARGE SCALE GENOMIC DNA]</scope>
</reference>
<evidence type="ECO:0000256" key="1">
    <source>
        <dbReference type="SAM" id="MobiDB-lite"/>
    </source>
</evidence>
<proteinExistence type="predicted"/>
<dbReference type="Proteomes" id="UP001604277">
    <property type="component" value="Unassembled WGS sequence"/>
</dbReference>
<sequence>MKEDLVKVVGNIAVVTKKVDDALNAKKISTEAMEKASEENKPLKNDASRLQDEANKLSKEPMSNWAGLGRGEEKIAKLESNMEIFAKEKLDAEETYTNLLAEKRSL</sequence>
<dbReference type="EMBL" id="JBFOLJ010000011">
    <property type="protein sequence ID" value="KAL2493725.1"/>
    <property type="molecule type" value="Genomic_DNA"/>
</dbReference>
<feature type="region of interest" description="Disordered" evidence="1">
    <location>
        <begin position="33"/>
        <end position="65"/>
    </location>
</feature>